<dbReference type="PROSITE" id="PS50020">
    <property type="entry name" value="WW_DOMAIN_2"/>
    <property type="match status" value="1"/>
</dbReference>
<organism evidence="8 9">
    <name type="scientific">Mycena chlorophos</name>
    <name type="common">Agaric fungus</name>
    <name type="synonym">Agaricus chlorophos</name>
    <dbReference type="NCBI Taxonomy" id="658473"/>
    <lineage>
        <taxon>Eukaryota</taxon>
        <taxon>Fungi</taxon>
        <taxon>Dikarya</taxon>
        <taxon>Basidiomycota</taxon>
        <taxon>Agaricomycotina</taxon>
        <taxon>Agaricomycetes</taxon>
        <taxon>Agaricomycetidae</taxon>
        <taxon>Agaricales</taxon>
        <taxon>Marasmiineae</taxon>
        <taxon>Mycenaceae</taxon>
        <taxon>Mycena</taxon>
    </lineage>
</organism>
<dbReference type="Proteomes" id="UP000613580">
    <property type="component" value="Unassembled WGS sequence"/>
</dbReference>
<gene>
    <name evidence="8" type="ORF">HMN09_00903900</name>
</gene>
<dbReference type="InterPro" id="IPR051370">
    <property type="entry name" value="PPIase_Pin1"/>
</dbReference>
<dbReference type="InterPro" id="IPR001202">
    <property type="entry name" value="WW_dom"/>
</dbReference>
<comment type="catalytic activity">
    <reaction evidence="1 5">
        <text>[protein]-peptidylproline (omega=180) = [protein]-peptidylproline (omega=0)</text>
        <dbReference type="Rhea" id="RHEA:16237"/>
        <dbReference type="Rhea" id="RHEA-COMP:10747"/>
        <dbReference type="Rhea" id="RHEA-COMP:10748"/>
        <dbReference type="ChEBI" id="CHEBI:83833"/>
        <dbReference type="ChEBI" id="CHEBI:83834"/>
        <dbReference type="EC" id="5.2.1.8"/>
    </reaction>
</comment>
<dbReference type="GO" id="GO:0005829">
    <property type="term" value="C:cytosol"/>
    <property type="evidence" value="ECO:0007669"/>
    <property type="project" value="TreeGrafter"/>
</dbReference>
<proteinExistence type="predicted"/>
<keyword evidence="3 4" id="KW-0413">Isomerase</keyword>
<dbReference type="EMBL" id="JACAZE010000012">
    <property type="protein sequence ID" value="KAF7302691.1"/>
    <property type="molecule type" value="Genomic_DNA"/>
</dbReference>
<dbReference type="InterPro" id="IPR046357">
    <property type="entry name" value="PPIase_dom_sf"/>
</dbReference>
<reference evidence="8" key="1">
    <citation type="submission" date="2020-05" db="EMBL/GenBank/DDBJ databases">
        <title>Mycena genomes resolve the evolution of fungal bioluminescence.</title>
        <authorList>
            <person name="Tsai I.J."/>
        </authorList>
    </citation>
    <scope>NUCLEOTIDE SEQUENCE</scope>
    <source>
        <strain evidence="8">110903Hualien_Pintung</strain>
    </source>
</reference>
<evidence type="ECO:0000313" key="8">
    <source>
        <dbReference type="EMBL" id="KAF7302691.1"/>
    </source>
</evidence>
<dbReference type="Pfam" id="PF00397">
    <property type="entry name" value="WW"/>
    <property type="match status" value="1"/>
</dbReference>
<sequence>MPITDWQVKISQSRGAPYFFNTKTKESTWTAPAELSEDEVNTLLSELQASRPSNGQVRASHLLVKHSGSRRPASWKESNITRTKDEAIEILRGYQTEIGTSAEKFGELASVHSDCSSHAQNGDLGWFGPGQMQKPFETAAFGLEVGKISDIISTDSGVHLVMRTG</sequence>
<feature type="domain" description="PpiC" evidence="7">
    <location>
        <begin position="54"/>
        <end position="165"/>
    </location>
</feature>
<dbReference type="InterPro" id="IPR036020">
    <property type="entry name" value="WW_dom_sf"/>
</dbReference>
<dbReference type="Gene3D" id="3.10.50.40">
    <property type="match status" value="1"/>
</dbReference>
<evidence type="ECO:0000259" key="7">
    <source>
        <dbReference type="PROSITE" id="PS50198"/>
    </source>
</evidence>
<dbReference type="GO" id="GO:0005634">
    <property type="term" value="C:nucleus"/>
    <property type="evidence" value="ECO:0007669"/>
    <property type="project" value="TreeGrafter"/>
</dbReference>
<keyword evidence="2 4" id="KW-0697">Rotamase</keyword>
<dbReference type="CDD" id="cd00201">
    <property type="entry name" value="WW"/>
    <property type="match status" value="1"/>
</dbReference>
<dbReference type="FunFam" id="3.10.50.40:FF:000026">
    <property type="entry name" value="Peptidyl-prolyl cis-trans isomerase"/>
    <property type="match status" value="1"/>
</dbReference>
<evidence type="ECO:0000313" key="9">
    <source>
        <dbReference type="Proteomes" id="UP000613580"/>
    </source>
</evidence>
<comment type="caution">
    <text evidence="8">The sequence shown here is derived from an EMBL/GenBank/DDBJ whole genome shotgun (WGS) entry which is preliminary data.</text>
</comment>
<evidence type="ECO:0000256" key="4">
    <source>
        <dbReference type="PROSITE-ProRule" id="PRU00278"/>
    </source>
</evidence>
<dbReference type="PROSITE" id="PS50198">
    <property type="entry name" value="PPIC_PPIASE_2"/>
    <property type="match status" value="1"/>
</dbReference>
<dbReference type="SUPFAM" id="SSF54534">
    <property type="entry name" value="FKBP-like"/>
    <property type="match status" value="1"/>
</dbReference>
<dbReference type="PANTHER" id="PTHR10657">
    <property type="entry name" value="PEPTIDYL-PROLYL CIS-TRANS ISOMERASE"/>
    <property type="match status" value="1"/>
</dbReference>
<dbReference type="AlphaFoldDB" id="A0A8H6SNM7"/>
<dbReference type="SMART" id="SM00456">
    <property type="entry name" value="WW"/>
    <property type="match status" value="1"/>
</dbReference>
<dbReference type="Pfam" id="PF00639">
    <property type="entry name" value="Rotamase"/>
    <property type="match status" value="1"/>
</dbReference>
<protein>
    <recommendedName>
        <fullName evidence="5">Peptidyl-prolyl cis-trans isomerase</fullName>
        <ecNumber evidence="5">5.2.1.8</ecNumber>
    </recommendedName>
</protein>
<dbReference type="SUPFAM" id="SSF51045">
    <property type="entry name" value="WW domain"/>
    <property type="match status" value="1"/>
</dbReference>
<evidence type="ECO:0000256" key="2">
    <source>
        <dbReference type="ARBA" id="ARBA00023110"/>
    </source>
</evidence>
<dbReference type="GO" id="GO:0003755">
    <property type="term" value="F:peptidyl-prolyl cis-trans isomerase activity"/>
    <property type="evidence" value="ECO:0007669"/>
    <property type="project" value="UniProtKB-UniRule"/>
</dbReference>
<feature type="domain" description="WW" evidence="6">
    <location>
        <begin position="6"/>
        <end position="34"/>
    </location>
</feature>
<evidence type="ECO:0000256" key="3">
    <source>
        <dbReference type="ARBA" id="ARBA00023235"/>
    </source>
</evidence>
<dbReference type="PANTHER" id="PTHR10657:SF4">
    <property type="entry name" value="PEPTIDYL-PROLYL CIS-TRANS ISOMERASE-RELATED"/>
    <property type="match status" value="1"/>
</dbReference>
<evidence type="ECO:0000256" key="1">
    <source>
        <dbReference type="ARBA" id="ARBA00000971"/>
    </source>
</evidence>
<dbReference type="OrthoDB" id="2530521at2759"/>
<accession>A0A8H6SNM7</accession>
<keyword evidence="9" id="KW-1185">Reference proteome</keyword>
<evidence type="ECO:0000259" key="6">
    <source>
        <dbReference type="PROSITE" id="PS50020"/>
    </source>
</evidence>
<name>A0A8H6SNM7_MYCCL</name>
<dbReference type="GO" id="GO:0060261">
    <property type="term" value="P:positive regulation of transcription initiation by RNA polymerase II"/>
    <property type="evidence" value="ECO:0007669"/>
    <property type="project" value="UniProtKB-ARBA"/>
</dbReference>
<dbReference type="InterPro" id="IPR000297">
    <property type="entry name" value="PPIase_PpiC"/>
</dbReference>
<dbReference type="EC" id="5.2.1.8" evidence="5"/>
<evidence type="ECO:0000256" key="5">
    <source>
        <dbReference type="RuleBase" id="RU363014"/>
    </source>
</evidence>
<dbReference type="Gene3D" id="2.20.70.10">
    <property type="match status" value="1"/>
</dbReference>